<reference evidence="2 3" key="1">
    <citation type="submission" date="2023-12" db="EMBL/GenBank/DDBJ databases">
        <title>Blastococcus brunescens sp. nov., an actonobacterium isolated from sandstone collected in sahara desert.</title>
        <authorList>
            <person name="Gtari M."/>
            <person name="Ghodhbane F."/>
        </authorList>
    </citation>
    <scope>NUCLEOTIDE SEQUENCE [LARGE SCALE GENOMIC DNA]</scope>
    <source>
        <strain evidence="2 3">BMG 8361</strain>
    </source>
</reference>
<evidence type="ECO:0000256" key="1">
    <source>
        <dbReference type="SAM" id="Phobius"/>
    </source>
</evidence>
<protein>
    <submittedName>
        <fullName evidence="2">Uncharacterized protein</fullName>
    </submittedName>
</protein>
<evidence type="ECO:0000313" key="2">
    <source>
        <dbReference type="EMBL" id="WRL67331.1"/>
    </source>
</evidence>
<dbReference type="EMBL" id="CP141261">
    <property type="protein sequence ID" value="WRL67331.1"/>
    <property type="molecule type" value="Genomic_DNA"/>
</dbReference>
<name>A0ABZ1B992_9ACTN</name>
<feature type="transmembrane region" description="Helical" evidence="1">
    <location>
        <begin position="109"/>
        <end position="128"/>
    </location>
</feature>
<sequence>MLALAGLLAGPFSPLLEPLVAGYADTLPLLSPEAEKLALWHGLQPALLLSALTVVGGALLFLARTAVFRTQRRFAVGASADEGYWNTLQTLDRLAVLVTGTTQRGSLPAYLGTILVVVLALPGSVLLFRAPWPGSGGPGTARSRRWSARSR</sequence>
<dbReference type="RefSeq" id="WP_324278638.1">
    <property type="nucleotide sequence ID" value="NZ_CP141261.1"/>
</dbReference>
<feature type="transmembrane region" description="Helical" evidence="1">
    <location>
        <begin position="46"/>
        <end position="63"/>
    </location>
</feature>
<keyword evidence="1" id="KW-0812">Transmembrane</keyword>
<keyword evidence="1" id="KW-0472">Membrane</keyword>
<dbReference type="InterPro" id="IPR050616">
    <property type="entry name" value="CPA3_Na-H_Antiporter_A"/>
</dbReference>
<dbReference type="PANTHER" id="PTHR43373:SF1">
    <property type="entry name" value="NA(+)_H(+) ANTIPORTER SUBUNIT A"/>
    <property type="match status" value="1"/>
</dbReference>
<keyword evidence="1" id="KW-1133">Transmembrane helix</keyword>
<dbReference type="PANTHER" id="PTHR43373">
    <property type="entry name" value="NA(+)/H(+) ANTIPORTER SUBUNIT"/>
    <property type="match status" value="1"/>
</dbReference>
<keyword evidence="3" id="KW-1185">Reference proteome</keyword>
<accession>A0ABZ1B992</accession>
<proteinExistence type="predicted"/>
<organism evidence="2 3">
    <name type="scientific">Blastococcus brunescens</name>
    <dbReference type="NCBI Taxonomy" id="1564165"/>
    <lineage>
        <taxon>Bacteria</taxon>
        <taxon>Bacillati</taxon>
        <taxon>Actinomycetota</taxon>
        <taxon>Actinomycetes</taxon>
        <taxon>Geodermatophilales</taxon>
        <taxon>Geodermatophilaceae</taxon>
        <taxon>Blastococcus</taxon>
    </lineage>
</organism>
<evidence type="ECO:0000313" key="3">
    <source>
        <dbReference type="Proteomes" id="UP001324287"/>
    </source>
</evidence>
<dbReference type="Proteomes" id="UP001324287">
    <property type="component" value="Chromosome"/>
</dbReference>
<gene>
    <name evidence="2" type="ORF">U6N30_00895</name>
</gene>